<keyword evidence="3" id="KW-0804">Transcription</keyword>
<dbReference type="Proteomes" id="UP000295097">
    <property type="component" value="Unassembled WGS sequence"/>
</dbReference>
<organism evidence="6 7">
    <name type="scientific">Martelella mediterranea</name>
    <dbReference type="NCBI Taxonomy" id="293089"/>
    <lineage>
        <taxon>Bacteria</taxon>
        <taxon>Pseudomonadati</taxon>
        <taxon>Pseudomonadota</taxon>
        <taxon>Alphaproteobacteria</taxon>
        <taxon>Hyphomicrobiales</taxon>
        <taxon>Aurantimonadaceae</taxon>
        <taxon>Martelella</taxon>
    </lineage>
</organism>
<dbReference type="GO" id="GO:0000976">
    <property type="term" value="F:transcription cis-regulatory region binding"/>
    <property type="evidence" value="ECO:0007669"/>
    <property type="project" value="TreeGrafter"/>
</dbReference>
<dbReference type="PANTHER" id="PTHR30055:SF226">
    <property type="entry name" value="HTH-TYPE TRANSCRIPTIONAL REGULATOR PKSA"/>
    <property type="match status" value="1"/>
</dbReference>
<dbReference type="PROSITE" id="PS50977">
    <property type="entry name" value="HTH_TETR_2"/>
    <property type="match status" value="1"/>
</dbReference>
<evidence type="ECO:0000256" key="4">
    <source>
        <dbReference type="PROSITE-ProRule" id="PRU00335"/>
    </source>
</evidence>
<keyword evidence="2 4" id="KW-0238">DNA-binding</keyword>
<accession>A0A4R3NXQ4</accession>
<dbReference type="Gene3D" id="1.10.357.10">
    <property type="entry name" value="Tetracycline Repressor, domain 2"/>
    <property type="match status" value="1"/>
</dbReference>
<keyword evidence="7" id="KW-1185">Reference proteome</keyword>
<dbReference type="Pfam" id="PF16859">
    <property type="entry name" value="TetR_C_11"/>
    <property type="match status" value="1"/>
</dbReference>
<evidence type="ECO:0000313" key="7">
    <source>
        <dbReference type="Proteomes" id="UP000295097"/>
    </source>
</evidence>
<gene>
    <name evidence="6" type="ORF">EDC90_101637</name>
</gene>
<dbReference type="Pfam" id="PF00440">
    <property type="entry name" value="TetR_N"/>
    <property type="match status" value="1"/>
</dbReference>
<evidence type="ECO:0000313" key="6">
    <source>
        <dbReference type="EMBL" id="TCT37851.1"/>
    </source>
</evidence>
<dbReference type="SUPFAM" id="SSF46689">
    <property type="entry name" value="Homeodomain-like"/>
    <property type="match status" value="1"/>
</dbReference>
<sequence>MSNEISHRKRPKGSEEKRSAILDAAVTVFSRKGFANARIEDIARQAGIGKGTVYLYFPDKESLFKSLVASAVEPILEHADRFLSEEDTSPRETMTTVYDMIDTHILQSEKRHIIRLMITEMSYFPDIAAYYHTNIVSRGLDLLRKLLIRADARGELRSQHALKVPQMVFAPVVMSVIWNALFARFESIDTHAAFQFYLDSLFQSADGA</sequence>
<keyword evidence="1" id="KW-0805">Transcription regulation</keyword>
<dbReference type="SUPFAM" id="SSF48498">
    <property type="entry name" value="Tetracyclin repressor-like, C-terminal domain"/>
    <property type="match status" value="1"/>
</dbReference>
<comment type="caution">
    <text evidence="6">The sequence shown here is derived from an EMBL/GenBank/DDBJ whole genome shotgun (WGS) entry which is preliminary data.</text>
</comment>
<dbReference type="InterPro" id="IPR036271">
    <property type="entry name" value="Tet_transcr_reg_TetR-rel_C_sf"/>
</dbReference>
<evidence type="ECO:0000256" key="3">
    <source>
        <dbReference type="ARBA" id="ARBA00023163"/>
    </source>
</evidence>
<dbReference type="InterPro" id="IPR050109">
    <property type="entry name" value="HTH-type_TetR-like_transc_reg"/>
</dbReference>
<evidence type="ECO:0000259" key="5">
    <source>
        <dbReference type="PROSITE" id="PS50977"/>
    </source>
</evidence>
<dbReference type="AlphaFoldDB" id="A0A4R3NXQ4"/>
<dbReference type="FunFam" id="1.10.10.60:FF:000141">
    <property type="entry name" value="TetR family transcriptional regulator"/>
    <property type="match status" value="1"/>
</dbReference>
<dbReference type="RefSeq" id="WP_132311660.1">
    <property type="nucleotide sequence ID" value="NZ_SMAR01000016.1"/>
</dbReference>
<feature type="DNA-binding region" description="H-T-H motif" evidence="4">
    <location>
        <begin position="38"/>
        <end position="57"/>
    </location>
</feature>
<name>A0A4R3NXQ4_9HYPH</name>
<dbReference type="InterPro" id="IPR001647">
    <property type="entry name" value="HTH_TetR"/>
</dbReference>
<dbReference type="PANTHER" id="PTHR30055">
    <property type="entry name" value="HTH-TYPE TRANSCRIPTIONAL REGULATOR RUTR"/>
    <property type="match status" value="1"/>
</dbReference>
<dbReference type="GO" id="GO:0003700">
    <property type="term" value="F:DNA-binding transcription factor activity"/>
    <property type="evidence" value="ECO:0007669"/>
    <property type="project" value="TreeGrafter"/>
</dbReference>
<dbReference type="OrthoDB" id="7185252at2"/>
<dbReference type="PRINTS" id="PR00455">
    <property type="entry name" value="HTHTETR"/>
</dbReference>
<dbReference type="EMBL" id="SMAR01000016">
    <property type="protein sequence ID" value="TCT37851.1"/>
    <property type="molecule type" value="Genomic_DNA"/>
</dbReference>
<evidence type="ECO:0000256" key="2">
    <source>
        <dbReference type="ARBA" id="ARBA00023125"/>
    </source>
</evidence>
<reference evidence="6 7" key="1">
    <citation type="submission" date="2019-03" db="EMBL/GenBank/DDBJ databases">
        <title>Freshwater and sediment microbial communities from various areas in North America, analyzing microbe dynamics in response to fracking.</title>
        <authorList>
            <person name="Lamendella R."/>
        </authorList>
    </citation>
    <scope>NUCLEOTIDE SEQUENCE [LARGE SCALE GENOMIC DNA]</scope>
    <source>
        <strain evidence="6 7">175.2</strain>
    </source>
</reference>
<dbReference type="InterPro" id="IPR011075">
    <property type="entry name" value="TetR_C"/>
</dbReference>
<protein>
    <submittedName>
        <fullName evidence="6">TetR family transcriptional regulator</fullName>
    </submittedName>
</protein>
<proteinExistence type="predicted"/>
<dbReference type="InterPro" id="IPR009057">
    <property type="entry name" value="Homeodomain-like_sf"/>
</dbReference>
<evidence type="ECO:0000256" key="1">
    <source>
        <dbReference type="ARBA" id="ARBA00023015"/>
    </source>
</evidence>
<feature type="domain" description="HTH tetR-type" evidence="5">
    <location>
        <begin position="15"/>
        <end position="75"/>
    </location>
</feature>